<keyword evidence="2" id="KW-1185">Reference proteome</keyword>
<gene>
    <name evidence="1" type="ORF">H2199_004864</name>
</gene>
<sequence length="557" mass="59848">MDDLIARSLSDQRPAAALDVQGGPTSSTGKGKRRDSEEGIGPVLDAPQHAPTLWKRRRPLRQEKHHLRRPTEARYKRANDGDNDDFTPGSVRSQQHILTPPPDSLFSPFDILVCDRHWSEHSKIHILALLVQRFFRETHVPVYHHSGDDIILPEKGTTAANAPKPTLSVSTFTRRQKSSENVQKEASLFSKSPLSASDPKATVGMTAVPLRHPHQSGRPPGTAQSNVNFGQSNGSLGPPAPVLPSANSPNPYATFQHIHDMASKRIATLDYLRKVSVELLLSTTRRPHLLPQHPPPPPLNPQHPPLLHPRKLAKRATHYLHLGFSLPTVLDLNSSSATEYLRALNALLLEYETYQSIHGADGGSAGSLSRGKVAGMFKRATHAAASTKARRTSSAADAFHPPGGGEADPSRPSTSLGGNSAGPSSTTASFASALPSGENDLLPGEEYTFLLTPSLPFEPDFFETFATLCDVLIDCYTRILQLLPTPEALAEEGRRAGGGGASAGGGGSVGDLFAKADARIRKTIVAGIVREFEGASREGIKVEVASVGKVVLGGWYE</sequence>
<evidence type="ECO:0000313" key="1">
    <source>
        <dbReference type="EMBL" id="KAJ9642483.1"/>
    </source>
</evidence>
<name>A0ACC2Z4A3_9PEZI</name>
<reference evidence="1" key="1">
    <citation type="submission" date="2022-10" db="EMBL/GenBank/DDBJ databases">
        <title>Culturing micro-colonial fungi from biological soil crusts in the Mojave desert and describing Neophaeococcomyces mojavensis, and introducing the new genera and species Taxawa tesnikishii.</title>
        <authorList>
            <person name="Kurbessoian T."/>
            <person name="Stajich J.E."/>
        </authorList>
    </citation>
    <scope>NUCLEOTIDE SEQUENCE</scope>
    <source>
        <strain evidence="1">JES_115</strain>
    </source>
</reference>
<organism evidence="1 2">
    <name type="scientific">Coniosporium tulheliwenetii</name>
    <dbReference type="NCBI Taxonomy" id="3383036"/>
    <lineage>
        <taxon>Eukaryota</taxon>
        <taxon>Fungi</taxon>
        <taxon>Dikarya</taxon>
        <taxon>Ascomycota</taxon>
        <taxon>Pezizomycotina</taxon>
        <taxon>Dothideomycetes</taxon>
        <taxon>Dothideomycetes incertae sedis</taxon>
        <taxon>Coniosporium</taxon>
    </lineage>
</organism>
<comment type="caution">
    <text evidence="1">The sequence shown here is derived from an EMBL/GenBank/DDBJ whole genome shotgun (WGS) entry which is preliminary data.</text>
</comment>
<accession>A0ACC2Z4A3</accession>
<protein>
    <submittedName>
        <fullName evidence="1">Uncharacterized protein</fullName>
    </submittedName>
</protein>
<proteinExistence type="predicted"/>
<dbReference type="Proteomes" id="UP001172680">
    <property type="component" value="Unassembled WGS sequence"/>
</dbReference>
<dbReference type="EMBL" id="JAPDRP010000013">
    <property type="protein sequence ID" value="KAJ9642483.1"/>
    <property type="molecule type" value="Genomic_DNA"/>
</dbReference>
<evidence type="ECO:0000313" key="2">
    <source>
        <dbReference type="Proteomes" id="UP001172680"/>
    </source>
</evidence>